<reference evidence="1 2" key="1">
    <citation type="journal article" date="2006" name="Nat. Biotechnol.">
        <title>Genome sequence of the ubiquitous hydrocarbon-degrading marine bacterium Alcanivorax borkumensis.</title>
        <authorList>
            <person name="Schneiker S."/>
            <person name="Martins dos Santos V.A.P."/>
            <person name="Bartels D."/>
            <person name="Bekel T."/>
            <person name="Brecht M."/>
            <person name="Buhrmester J."/>
            <person name="Chernikova T.N."/>
            <person name="Denaro R."/>
            <person name="Ferrer M."/>
            <person name="Gertler C."/>
            <person name="Goesmann A."/>
            <person name="Golyshina O.V."/>
            <person name="Kaminski F."/>
            <person name="Khachane A.N."/>
            <person name="Lang S."/>
            <person name="Linke B."/>
            <person name="McHardy A.C."/>
            <person name="Meyer F."/>
            <person name="Nechitaylo T."/>
            <person name="Puehler A."/>
            <person name="Regenhardt D."/>
            <person name="Rupp O."/>
            <person name="Sabirova J.S."/>
            <person name="Selbitschka W."/>
            <person name="Yakimov M.M."/>
            <person name="Timmis K.N."/>
            <person name="Vorhoelter F.-J."/>
            <person name="Weidner S."/>
            <person name="Kaiser O."/>
            <person name="Golyshin P.N."/>
        </authorList>
    </citation>
    <scope>NUCLEOTIDE SEQUENCE [LARGE SCALE GENOMIC DNA]</scope>
    <source>
        <strain evidence="2">ATCC 700651 / DSM 11573 / NCIMB 13689 / SK2</strain>
    </source>
</reference>
<dbReference type="eggNOG" id="COG2984">
    <property type="taxonomic scope" value="Bacteria"/>
</dbReference>
<dbReference type="PANTHER" id="PTHR35271:SF1">
    <property type="entry name" value="ABC TRANSPORTER, SUBSTRATE-BINDING LIPOPROTEIN"/>
    <property type="match status" value="1"/>
</dbReference>
<dbReference type="Gene3D" id="3.40.50.2300">
    <property type="match status" value="1"/>
</dbReference>
<evidence type="ECO:0000313" key="1">
    <source>
        <dbReference type="EMBL" id="CAL17302.1"/>
    </source>
</evidence>
<dbReference type="HOGENOM" id="CLU_961844_0_0_6"/>
<sequence>MRSWQGPILGFLLLLVSAVPALSAPPVTVHVLAEPSPFSDVFVSSLTQELPNNLRMVDEPEAADVLVALGDAAFSGALVHGKPLLGIYVSRALSEDAERQGCQCAAVWAGVSLLDQLRMVHTMMPLARRVGVVMGTNSVWPIEVVRRHRGAIKLESLPVNNARDLGNTLRENLNHLDAIVLPVDDALLGPDAAKLVLLTSYRQRRPVFGPDLTFVNAGSVASYFASGSDLVSEGAQRLHYFANNRQWQASSFVVRPSVVVNEHVARGFDMRYRTSGTLQDALQDARALP</sequence>
<proteinExistence type="predicted"/>
<dbReference type="AlphaFoldDB" id="Q0VNE6"/>
<dbReference type="RefSeq" id="WP_011589133.1">
    <property type="nucleotide sequence ID" value="NC_008260.1"/>
</dbReference>
<dbReference type="KEGG" id="abo:ABO_1854"/>
<keyword evidence="2" id="KW-1185">Reference proteome</keyword>
<dbReference type="EMBL" id="AM286690">
    <property type="protein sequence ID" value="CAL17302.1"/>
    <property type="molecule type" value="Genomic_DNA"/>
</dbReference>
<accession>Q0VNE6</accession>
<evidence type="ECO:0000313" key="2">
    <source>
        <dbReference type="Proteomes" id="UP000008871"/>
    </source>
</evidence>
<dbReference type="InterPro" id="IPR007487">
    <property type="entry name" value="ABC_transpt-TYRBP-like"/>
</dbReference>
<dbReference type="Proteomes" id="UP000008871">
    <property type="component" value="Chromosome"/>
</dbReference>
<dbReference type="PANTHER" id="PTHR35271">
    <property type="entry name" value="ABC TRANSPORTER, SUBSTRATE-BINDING LIPOPROTEIN-RELATED"/>
    <property type="match status" value="1"/>
</dbReference>
<dbReference type="STRING" id="393595.ABO_1854"/>
<organism evidence="1 2">
    <name type="scientific">Alcanivorax borkumensis (strain ATCC 700651 / DSM 11573 / NCIMB 13689 / SK2)</name>
    <dbReference type="NCBI Taxonomy" id="393595"/>
    <lineage>
        <taxon>Bacteria</taxon>
        <taxon>Pseudomonadati</taxon>
        <taxon>Pseudomonadota</taxon>
        <taxon>Gammaproteobacteria</taxon>
        <taxon>Oceanospirillales</taxon>
        <taxon>Alcanivoracaceae</taxon>
        <taxon>Alcanivorax</taxon>
    </lineage>
</organism>
<gene>
    <name evidence="1" type="ordered locus">ABO_1854</name>
</gene>
<evidence type="ECO:0008006" key="3">
    <source>
        <dbReference type="Google" id="ProtNLM"/>
    </source>
</evidence>
<name>Q0VNE6_ALCBS</name>
<protein>
    <recommendedName>
        <fullName evidence="3">ABC transporter substrate-binding protein</fullName>
    </recommendedName>
</protein>